<organism evidence="7 8">
    <name type="scientific">Halohasta litchfieldiae</name>
    <dbReference type="NCBI Taxonomy" id="1073996"/>
    <lineage>
        <taxon>Archaea</taxon>
        <taxon>Methanobacteriati</taxon>
        <taxon>Methanobacteriota</taxon>
        <taxon>Stenosarchaea group</taxon>
        <taxon>Halobacteria</taxon>
        <taxon>Halobacteriales</taxon>
        <taxon>Haloferacaceae</taxon>
        <taxon>Halohasta</taxon>
    </lineage>
</organism>
<dbReference type="AlphaFoldDB" id="A0A1H6T4N9"/>
<dbReference type="GO" id="GO:0003959">
    <property type="term" value="F:NADPH dehydrogenase activity"/>
    <property type="evidence" value="ECO:0007669"/>
    <property type="project" value="InterPro"/>
</dbReference>
<evidence type="ECO:0000256" key="3">
    <source>
        <dbReference type="ARBA" id="ARBA00022643"/>
    </source>
</evidence>
<dbReference type="KEGG" id="hae:halTADL_0173"/>
<dbReference type="EMBL" id="FNYR01000006">
    <property type="protein sequence ID" value="SEI72057.1"/>
    <property type="molecule type" value="Genomic_DNA"/>
</dbReference>
<keyword evidence="8" id="KW-1185">Reference proteome</keyword>
<name>A0A1H6T4N9_9EURY</name>
<dbReference type="InterPro" id="IPR044152">
    <property type="entry name" value="YqjM-like"/>
</dbReference>
<feature type="domain" description="NADH:flavin oxidoreductase/NADH oxidase N-terminal" evidence="6">
    <location>
        <begin position="4"/>
        <end position="348"/>
    </location>
</feature>
<keyword evidence="3" id="KW-0288">FMN</keyword>
<dbReference type="SUPFAM" id="SSF51395">
    <property type="entry name" value="FMN-linked oxidoreductases"/>
    <property type="match status" value="1"/>
</dbReference>
<proteinExistence type="predicted"/>
<sequence length="366" mass="40084">MTADLFTPLSLRETTIPNRVMVSPMCQYSCEDRDGRATDWHAQHLNSRAVGGAGIVMTEATAVDPQGRISPEDLGIWSDDHVDALADITSFIKEQGSVPAMQLAHAGRKASTSRPWEGHDPLQPDEGGWDVLGPTDEPYPYGDQTSPETSRMGEKEMAAVTESFVDAAKRANEAGFEIAEVHAAHGYLLHEFLSPVTNTRDDEYGGDFESRIRFPLEVIRAVRAVWPDEKPLFVRISATDWLADRESWDVDQSIAFADRAAEAGVDFIDVSAGGIHPDQEIPSTGPGYQVPYAHRIKDETESDIAVGAVGGITAPEQADALISNERADMAILGREHLRDPYFTLHAARALGREDQVAVSPQYDRAF</sequence>
<accession>A0A2H4PY22</accession>
<protein>
    <submittedName>
        <fullName evidence="7">2,4-dienoyl-CoA reductase</fullName>
    </submittedName>
</protein>
<gene>
    <name evidence="7" type="ORF">SAMN05444271_106103</name>
</gene>
<dbReference type="Pfam" id="PF00724">
    <property type="entry name" value="Oxidored_FMN"/>
    <property type="match status" value="1"/>
</dbReference>
<dbReference type="PANTHER" id="PTHR43303">
    <property type="entry name" value="NADPH DEHYDROGENASE C23G7.10C-RELATED"/>
    <property type="match status" value="1"/>
</dbReference>
<evidence type="ECO:0000313" key="8">
    <source>
        <dbReference type="Proteomes" id="UP000198888"/>
    </source>
</evidence>
<dbReference type="Gene3D" id="3.20.20.70">
    <property type="entry name" value="Aldolase class I"/>
    <property type="match status" value="1"/>
</dbReference>
<evidence type="ECO:0000256" key="2">
    <source>
        <dbReference type="ARBA" id="ARBA00022630"/>
    </source>
</evidence>
<evidence type="ECO:0000313" key="7">
    <source>
        <dbReference type="EMBL" id="SEI72057.1"/>
    </source>
</evidence>
<dbReference type="GO" id="GO:0050661">
    <property type="term" value="F:NADP binding"/>
    <property type="evidence" value="ECO:0007669"/>
    <property type="project" value="InterPro"/>
</dbReference>
<evidence type="ECO:0000256" key="4">
    <source>
        <dbReference type="ARBA" id="ARBA00022857"/>
    </source>
</evidence>
<evidence type="ECO:0000259" key="6">
    <source>
        <dbReference type="Pfam" id="PF00724"/>
    </source>
</evidence>
<keyword evidence="4" id="KW-0521">NADP</keyword>
<reference evidence="7 8" key="1">
    <citation type="submission" date="2016-10" db="EMBL/GenBank/DDBJ databases">
        <authorList>
            <person name="de Groot N.N."/>
        </authorList>
    </citation>
    <scope>NUCLEOTIDE SEQUENCE [LARGE SCALE GENOMIC DNA]</scope>
    <source>
        <strain evidence="7 8">DSM 22187</strain>
    </source>
</reference>
<dbReference type="GeneID" id="35001005"/>
<dbReference type="PANTHER" id="PTHR43303:SF4">
    <property type="entry name" value="NADPH DEHYDROGENASE C23G7.10C-RELATED"/>
    <property type="match status" value="1"/>
</dbReference>
<accession>A0A1H6T4N9</accession>
<dbReference type="Proteomes" id="UP000198888">
    <property type="component" value="Unassembled WGS sequence"/>
</dbReference>
<dbReference type="RefSeq" id="WP_089671553.1">
    <property type="nucleotide sequence ID" value="NZ_CP024845.1"/>
</dbReference>
<comment type="cofactor">
    <cofactor evidence="1">
        <name>FMN</name>
        <dbReference type="ChEBI" id="CHEBI:58210"/>
    </cofactor>
</comment>
<keyword evidence="2" id="KW-0285">Flavoprotein</keyword>
<dbReference type="OrthoDB" id="122964at2157"/>
<dbReference type="CDD" id="cd02932">
    <property type="entry name" value="OYE_YqiM_FMN"/>
    <property type="match status" value="1"/>
</dbReference>
<keyword evidence="5" id="KW-0560">Oxidoreductase</keyword>
<evidence type="ECO:0000256" key="5">
    <source>
        <dbReference type="ARBA" id="ARBA00023002"/>
    </source>
</evidence>
<dbReference type="GO" id="GO:0010181">
    <property type="term" value="F:FMN binding"/>
    <property type="evidence" value="ECO:0007669"/>
    <property type="project" value="InterPro"/>
</dbReference>
<evidence type="ECO:0000256" key="1">
    <source>
        <dbReference type="ARBA" id="ARBA00001917"/>
    </source>
</evidence>
<dbReference type="InterPro" id="IPR013785">
    <property type="entry name" value="Aldolase_TIM"/>
</dbReference>
<dbReference type="InterPro" id="IPR001155">
    <property type="entry name" value="OxRdtase_FMN_N"/>
</dbReference>